<keyword evidence="2" id="KW-1003">Cell membrane</keyword>
<proteinExistence type="predicted"/>
<dbReference type="Proteomes" id="UP000886339">
    <property type="component" value="Unassembled WGS sequence"/>
</dbReference>
<accession>A0A831WD27</accession>
<organism evidence="7">
    <name type="scientific">Thiolapillus brandeum</name>
    <dbReference type="NCBI Taxonomy" id="1076588"/>
    <lineage>
        <taxon>Bacteria</taxon>
        <taxon>Pseudomonadati</taxon>
        <taxon>Pseudomonadota</taxon>
        <taxon>Gammaproteobacteria</taxon>
        <taxon>Chromatiales</taxon>
        <taxon>Sedimenticolaceae</taxon>
        <taxon>Thiolapillus</taxon>
    </lineage>
</organism>
<name>A0A831WD27_9GAMM</name>
<evidence type="ECO:0000256" key="4">
    <source>
        <dbReference type="ARBA" id="ARBA00022989"/>
    </source>
</evidence>
<gene>
    <name evidence="7" type="ORF">ENJ12_07195</name>
</gene>
<comment type="caution">
    <text evidence="7">The sequence shown here is derived from an EMBL/GenBank/DDBJ whole genome shotgun (WGS) entry which is preliminary data.</text>
</comment>
<feature type="transmembrane region" description="Helical" evidence="6">
    <location>
        <begin position="348"/>
        <end position="368"/>
    </location>
</feature>
<feature type="transmembrane region" description="Helical" evidence="6">
    <location>
        <begin position="278"/>
        <end position="300"/>
    </location>
</feature>
<dbReference type="PANTHER" id="PTHR30250">
    <property type="entry name" value="PST FAMILY PREDICTED COLANIC ACID TRANSPORTER"/>
    <property type="match status" value="1"/>
</dbReference>
<feature type="transmembrane region" description="Helical" evidence="6">
    <location>
        <begin position="312"/>
        <end position="336"/>
    </location>
</feature>
<evidence type="ECO:0000256" key="6">
    <source>
        <dbReference type="SAM" id="Phobius"/>
    </source>
</evidence>
<feature type="transmembrane region" description="Helical" evidence="6">
    <location>
        <begin position="51"/>
        <end position="72"/>
    </location>
</feature>
<keyword evidence="3 6" id="KW-0812">Transmembrane</keyword>
<evidence type="ECO:0000256" key="1">
    <source>
        <dbReference type="ARBA" id="ARBA00004651"/>
    </source>
</evidence>
<sequence length="440" mass="46605">MVFMSGGKQPGLGVRSIVSGGAMALSVYLSGALVGYLSQILLARWLGVEQYGVLAFVLAVVSVLTLLAGMGLPSASIRFIPQYLSTGNTDGLRGFTGWSRKMVILGGVGLGFLMLLTGWVSSFYDYAYADAFMAAAGLGIVSPLFALFVQWARAERRILLSTGTEQLLRPGIFIALVAAAHYLLPVGLGVPVVIFSNVVAILAAIVLLGVRLDSYTKQNPGITGGAQKAPEWLGVSLPLMLISASHLVMVNSDVIMIGLMVGAPEAGIYSAASKLSSLVSFILVAGNMLAAPAYAGLYAQDKPEEMQNIARVLAHLMFWPSLILCGALLVSGRWFLSLFGMEFEAARGALYILVIGQLFNVGFGSVGYLTDLTGDHHGGLFVRVCTVLLNLLLNALLIPLYGIPGAAVATAVSMIAWNAWLYMRVVKRTGVHASILFAIR</sequence>
<evidence type="ECO:0000256" key="5">
    <source>
        <dbReference type="ARBA" id="ARBA00023136"/>
    </source>
</evidence>
<dbReference type="CDD" id="cd13128">
    <property type="entry name" value="MATE_Wzx_like"/>
    <property type="match status" value="1"/>
</dbReference>
<evidence type="ECO:0000313" key="7">
    <source>
        <dbReference type="EMBL" id="HEC06619.1"/>
    </source>
</evidence>
<dbReference type="GO" id="GO:0005886">
    <property type="term" value="C:plasma membrane"/>
    <property type="evidence" value="ECO:0007669"/>
    <property type="project" value="UniProtKB-SubCell"/>
</dbReference>
<feature type="transmembrane region" description="Helical" evidence="6">
    <location>
        <begin position="102"/>
        <end position="120"/>
    </location>
</feature>
<dbReference type="AlphaFoldDB" id="A0A831WD27"/>
<feature type="transmembrane region" description="Helical" evidence="6">
    <location>
        <begin position="190"/>
        <end position="212"/>
    </location>
</feature>
<keyword evidence="5 6" id="KW-0472">Membrane</keyword>
<feature type="transmembrane region" description="Helical" evidence="6">
    <location>
        <begin position="406"/>
        <end position="423"/>
    </location>
</feature>
<comment type="subcellular location">
    <subcellularLocation>
        <location evidence="1">Cell membrane</location>
        <topology evidence="1">Multi-pass membrane protein</topology>
    </subcellularLocation>
</comment>
<protein>
    <submittedName>
        <fullName evidence="7">Flippase</fullName>
    </submittedName>
</protein>
<dbReference type="PANTHER" id="PTHR30250:SF11">
    <property type="entry name" value="O-ANTIGEN TRANSPORTER-RELATED"/>
    <property type="match status" value="1"/>
</dbReference>
<evidence type="ECO:0000256" key="3">
    <source>
        <dbReference type="ARBA" id="ARBA00022692"/>
    </source>
</evidence>
<reference evidence="7" key="1">
    <citation type="journal article" date="2020" name="mSystems">
        <title>Genome- and Community-Level Interaction Insights into Carbon Utilization and Element Cycling Functions of Hydrothermarchaeota in Hydrothermal Sediment.</title>
        <authorList>
            <person name="Zhou Z."/>
            <person name="Liu Y."/>
            <person name="Xu W."/>
            <person name="Pan J."/>
            <person name="Luo Z.H."/>
            <person name="Li M."/>
        </authorList>
    </citation>
    <scope>NUCLEOTIDE SEQUENCE [LARGE SCALE GENOMIC DNA]</scope>
    <source>
        <strain evidence="7">HyVt-458</strain>
    </source>
</reference>
<keyword evidence="4 6" id="KW-1133">Transmembrane helix</keyword>
<dbReference type="InterPro" id="IPR002797">
    <property type="entry name" value="Polysacc_synth"/>
</dbReference>
<feature type="transmembrane region" description="Helical" evidence="6">
    <location>
        <begin position="126"/>
        <end position="147"/>
    </location>
</feature>
<dbReference type="EMBL" id="DRLF01000253">
    <property type="protein sequence ID" value="HEC06619.1"/>
    <property type="molecule type" value="Genomic_DNA"/>
</dbReference>
<feature type="transmembrane region" description="Helical" evidence="6">
    <location>
        <begin position="167"/>
        <end position="184"/>
    </location>
</feature>
<evidence type="ECO:0000256" key="2">
    <source>
        <dbReference type="ARBA" id="ARBA00022475"/>
    </source>
</evidence>
<dbReference type="InterPro" id="IPR050833">
    <property type="entry name" value="Poly_Biosynth_Transport"/>
</dbReference>
<dbReference type="Pfam" id="PF01943">
    <property type="entry name" value="Polysacc_synt"/>
    <property type="match status" value="1"/>
</dbReference>